<dbReference type="AlphaFoldDB" id="A0A225VZD1"/>
<evidence type="ECO:0000313" key="3">
    <source>
        <dbReference type="Proteomes" id="UP000198211"/>
    </source>
</evidence>
<comment type="caution">
    <text evidence="2">The sequence shown here is derived from an EMBL/GenBank/DDBJ whole genome shotgun (WGS) entry which is preliminary data.</text>
</comment>
<dbReference type="Proteomes" id="UP000198211">
    <property type="component" value="Unassembled WGS sequence"/>
</dbReference>
<accession>A0A225VZD1</accession>
<evidence type="ECO:0000313" key="2">
    <source>
        <dbReference type="EMBL" id="OWZ10692.1"/>
    </source>
</evidence>
<proteinExistence type="predicted"/>
<organism evidence="2 3">
    <name type="scientific">Phytophthora megakarya</name>
    <dbReference type="NCBI Taxonomy" id="4795"/>
    <lineage>
        <taxon>Eukaryota</taxon>
        <taxon>Sar</taxon>
        <taxon>Stramenopiles</taxon>
        <taxon>Oomycota</taxon>
        <taxon>Peronosporomycetes</taxon>
        <taxon>Peronosporales</taxon>
        <taxon>Peronosporaceae</taxon>
        <taxon>Phytophthora</taxon>
    </lineage>
</organism>
<evidence type="ECO:0000256" key="1">
    <source>
        <dbReference type="SAM" id="MobiDB-lite"/>
    </source>
</evidence>
<feature type="compositionally biased region" description="Basic and acidic residues" evidence="1">
    <location>
        <begin position="197"/>
        <end position="215"/>
    </location>
</feature>
<name>A0A225VZD1_9STRA</name>
<feature type="region of interest" description="Disordered" evidence="1">
    <location>
        <begin position="196"/>
        <end position="215"/>
    </location>
</feature>
<sequence>MAFQLEYLASISRYCERTMQILPVKVTMSRAERNMRLRRTKKGKTNPNWYQNVFTRIRGHIFAYTAGSSESSEAQAGGQSNTLGSQIATYLSVRGVNNACLEARVDGMLSVDAKRFQINDYLLEHDQNVIQSDVNNMIREHSSSVSAADDNEATAAKVAVFLASDSSNDAGITEDESGDYGTSDFEYKRICDHKKRKEDSARDKSDRLRYSAAESGHKQAGEVTLVELLNELEHEQSVLVETQRPLAGVLIRYHDAASIKPKFKRLKDPVLILDPFYILPPKLLRACVNVLHLGNTSDTAVDADGATNLFSIPTFMDASNRSDGKVDVVQLKTWGHILDSKLKCSIVWKT</sequence>
<dbReference type="EMBL" id="NBNE01002368">
    <property type="protein sequence ID" value="OWZ10692.1"/>
    <property type="molecule type" value="Genomic_DNA"/>
</dbReference>
<protein>
    <submittedName>
        <fullName evidence="2">Uncharacterized protein</fullName>
    </submittedName>
</protein>
<keyword evidence="3" id="KW-1185">Reference proteome</keyword>
<gene>
    <name evidence="2" type="ORF">PHMEG_00016414</name>
</gene>
<reference evidence="3" key="1">
    <citation type="submission" date="2017-03" db="EMBL/GenBank/DDBJ databases">
        <title>Phytopthora megakarya and P. palmivora, two closely related causual agents of cacao black pod achieved similar genome size and gene model numbers by different mechanisms.</title>
        <authorList>
            <person name="Ali S."/>
            <person name="Shao J."/>
            <person name="Larry D.J."/>
            <person name="Kronmiller B."/>
            <person name="Shen D."/>
            <person name="Strem M.D."/>
            <person name="Melnick R.L."/>
            <person name="Guiltinan M.J."/>
            <person name="Tyler B.M."/>
            <person name="Meinhardt L.W."/>
            <person name="Bailey B.A."/>
        </authorList>
    </citation>
    <scope>NUCLEOTIDE SEQUENCE [LARGE SCALE GENOMIC DNA]</scope>
    <source>
        <strain evidence="3">zdho120</strain>
    </source>
</reference>